<dbReference type="EMBL" id="CAJVPS010009782">
    <property type="protein sequence ID" value="CAG8653121.1"/>
    <property type="molecule type" value="Genomic_DNA"/>
</dbReference>
<keyword evidence="3" id="KW-1185">Reference proteome</keyword>
<gene>
    <name evidence="2" type="ORF">ALEPTO_LOCUS10082</name>
</gene>
<feature type="region of interest" description="Disordered" evidence="1">
    <location>
        <begin position="1"/>
        <end position="30"/>
    </location>
</feature>
<feature type="non-terminal residue" evidence="2">
    <location>
        <position position="48"/>
    </location>
</feature>
<name>A0A9N9DW19_9GLOM</name>
<evidence type="ECO:0000256" key="1">
    <source>
        <dbReference type="SAM" id="MobiDB-lite"/>
    </source>
</evidence>
<comment type="caution">
    <text evidence="2">The sequence shown here is derived from an EMBL/GenBank/DDBJ whole genome shotgun (WGS) entry which is preliminary data.</text>
</comment>
<organism evidence="2 3">
    <name type="scientific">Ambispora leptoticha</name>
    <dbReference type="NCBI Taxonomy" id="144679"/>
    <lineage>
        <taxon>Eukaryota</taxon>
        <taxon>Fungi</taxon>
        <taxon>Fungi incertae sedis</taxon>
        <taxon>Mucoromycota</taxon>
        <taxon>Glomeromycotina</taxon>
        <taxon>Glomeromycetes</taxon>
        <taxon>Archaeosporales</taxon>
        <taxon>Ambisporaceae</taxon>
        <taxon>Ambispora</taxon>
    </lineage>
</organism>
<feature type="compositionally biased region" description="Basic and acidic residues" evidence="1">
    <location>
        <begin position="9"/>
        <end position="19"/>
    </location>
</feature>
<dbReference type="AlphaFoldDB" id="A0A9N9DW19"/>
<sequence>MELLENNNMEEKKRIRPTDSETYSQDNKKWSTNDVVNEKIDGKLIATN</sequence>
<evidence type="ECO:0000313" key="2">
    <source>
        <dbReference type="EMBL" id="CAG8653121.1"/>
    </source>
</evidence>
<accession>A0A9N9DW19</accession>
<dbReference type="Proteomes" id="UP000789508">
    <property type="component" value="Unassembled WGS sequence"/>
</dbReference>
<protein>
    <submittedName>
        <fullName evidence="2">3511_t:CDS:1</fullName>
    </submittedName>
</protein>
<proteinExistence type="predicted"/>
<reference evidence="2" key="1">
    <citation type="submission" date="2021-06" db="EMBL/GenBank/DDBJ databases">
        <authorList>
            <person name="Kallberg Y."/>
            <person name="Tangrot J."/>
            <person name="Rosling A."/>
        </authorList>
    </citation>
    <scope>NUCLEOTIDE SEQUENCE</scope>
    <source>
        <strain evidence="2">FL130A</strain>
    </source>
</reference>
<evidence type="ECO:0000313" key="3">
    <source>
        <dbReference type="Proteomes" id="UP000789508"/>
    </source>
</evidence>